<dbReference type="CDD" id="cd02393">
    <property type="entry name" value="KH-I_PNPase"/>
    <property type="match status" value="1"/>
</dbReference>
<dbReference type="SUPFAM" id="SSF54211">
    <property type="entry name" value="Ribosomal protein S5 domain 2-like"/>
    <property type="match status" value="2"/>
</dbReference>
<comment type="function">
    <text evidence="8">Involved in mRNA degradation. Catalyzes the phosphorolysis of single-stranded polyribonucleotides processively in the 3'- to 5'-direction.</text>
</comment>
<dbReference type="GO" id="GO:0003723">
    <property type="term" value="F:RNA binding"/>
    <property type="evidence" value="ECO:0007669"/>
    <property type="project" value="UniProtKB-UniRule"/>
</dbReference>
<feature type="region of interest" description="Disordered" evidence="9">
    <location>
        <begin position="696"/>
        <end position="732"/>
    </location>
</feature>
<dbReference type="InterPro" id="IPR036612">
    <property type="entry name" value="KH_dom_type_1_sf"/>
</dbReference>
<dbReference type="InterPro" id="IPR020568">
    <property type="entry name" value="Ribosomal_Su5_D2-typ_SF"/>
</dbReference>
<proteinExistence type="inferred from homology"/>
<accession>A0A7V3VS14</accession>
<evidence type="ECO:0000256" key="3">
    <source>
        <dbReference type="ARBA" id="ARBA00022679"/>
    </source>
</evidence>
<dbReference type="NCBIfam" id="NF008805">
    <property type="entry name" value="PRK11824.1"/>
    <property type="match status" value="1"/>
</dbReference>
<dbReference type="HAMAP" id="MF_01595">
    <property type="entry name" value="PNPase"/>
    <property type="match status" value="1"/>
</dbReference>
<evidence type="ECO:0000256" key="8">
    <source>
        <dbReference type="HAMAP-Rule" id="MF_01595"/>
    </source>
</evidence>
<comment type="subcellular location">
    <subcellularLocation>
        <location evidence="8">Cytoplasm</location>
    </subcellularLocation>
</comment>
<reference evidence="11" key="1">
    <citation type="journal article" date="2020" name="mSystems">
        <title>Genome- and Community-Level Interaction Insights into Carbon Utilization and Element Cycling Functions of Hydrothermarchaeota in Hydrothermal Sediment.</title>
        <authorList>
            <person name="Zhou Z."/>
            <person name="Liu Y."/>
            <person name="Xu W."/>
            <person name="Pan J."/>
            <person name="Luo Z.H."/>
            <person name="Li M."/>
        </authorList>
    </citation>
    <scope>NUCLEOTIDE SEQUENCE [LARGE SCALE GENOMIC DNA]</scope>
    <source>
        <strain evidence="11">SpSt-966</strain>
    </source>
</reference>
<dbReference type="GO" id="GO:0006402">
    <property type="term" value="P:mRNA catabolic process"/>
    <property type="evidence" value="ECO:0007669"/>
    <property type="project" value="UniProtKB-UniRule"/>
</dbReference>
<comment type="caution">
    <text evidence="11">The sequence shown here is derived from an EMBL/GenBank/DDBJ whole genome shotgun (WGS) entry which is preliminary data.</text>
</comment>
<dbReference type="Pfam" id="PF03726">
    <property type="entry name" value="PNPase"/>
    <property type="match status" value="1"/>
</dbReference>
<dbReference type="Pfam" id="PF00575">
    <property type="entry name" value="S1"/>
    <property type="match status" value="1"/>
</dbReference>
<sequence>MYKVWKKDFKGRELVIENGKIAKQADGAFVVNYGESTVFVTAVMEKHAKEGLDFFPLTVEFQEKFYAAGKIPGGFVKRESKPSENAILSARDIDRPIRPLFPEDFKMPVQIVATVMSVDPDTPPNTWGIIGASLALNVSVIPFNGIVAGVRIAMVNGKYVFFPSDEMVKDAEIDLIVAGTKDAITMVEGEANEVSEDLMVQTLLEAHEAIKELIAFQESIIAEFKVEKFSYEVPAFDESLKEKLLASVSMEELEKRLLTPGKQERDKAIENYKKEIIDPIISNSGIEVNDLESVKYLLSEQFETLVKKSMRRMIFEKHLRVDGRTPEEIRPITCELGILARTHGSALFTRGETQSLGIVTLGASMDVQIIDTLLEEGEKRFMLHYNFPPYSVGETGRFGSPGRREIGHGHLAERAIKRMIPSEAEFPYTIRVVSEILESNGSSSMATVCSGSLSLMDAGVPIKKHVAGVAMGLIFEPDGWLVLTDIMGMEDHLGDMDFKVTGTKDGITAFQMDVKVGHVSGEIMKVALEKARIARQKILDIMYSTIDKPRTSLSKYAPTIKLTSVPIDKIGELIGPGGKNVKALSEEYGVEIQIEEDGQVKIVGAKESGVNGAIAHISNMTKEIKEGERFVATVSRVEKYGFFAEVVPGRTGLVHISKMGRHVKNVADVVHVGDKVNVEITGFDPAGKLQLRQIVEENNSEEQQLDKEDERGGHDKSRWHDGKSYEKKDRDE</sequence>
<dbReference type="PROSITE" id="PS50126">
    <property type="entry name" value="S1"/>
    <property type="match status" value="1"/>
</dbReference>
<evidence type="ECO:0000256" key="1">
    <source>
        <dbReference type="ARBA" id="ARBA00007404"/>
    </source>
</evidence>
<dbReference type="GO" id="GO:0000175">
    <property type="term" value="F:3'-5'-RNA exonuclease activity"/>
    <property type="evidence" value="ECO:0007669"/>
    <property type="project" value="TreeGrafter"/>
</dbReference>
<evidence type="ECO:0000256" key="7">
    <source>
        <dbReference type="ARBA" id="ARBA00022884"/>
    </source>
</evidence>
<dbReference type="Pfam" id="PF00013">
    <property type="entry name" value="KH_1"/>
    <property type="match status" value="1"/>
</dbReference>
<dbReference type="GO" id="GO:0005829">
    <property type="term" value="C:cytosol"/>
    <property type="evidence" value="ECO:0007669"/>
    <property type="project" value="TreeGrafter"/>
</dbReference>
<dbReference type="GO" id="GO:0006396">
    <property type="term" value="P:RNA processing"/>
    <property type="evidence" value="ECO:0007669"/>
    <property type="project" value="InterPro"/>
</dbReference>
<evidence type="ECO:0000256" key="5">
    <source>
        <dbReference type="ARBA" id="ARBA00022723"/>
    </source>
</evidence>
<dbReference type="SUPFAM" id="SSF54791">
    <property type="entry name" value="Eukaryotic type KH-domain (KH-domain type I)"/>
    <property type="match status" value="1"/>
</dbReference>
<dbReference type="CDD" id="cd11363">
    <property type="entry name" value="RNase_PH_PNPase_1"/>
    <property type="match status" value="1"/>
</dbReference>
<dbReference type="EMBL" id="DTPE01000044">
    <property type="protein sequence ID" value="HGE74689.1"/>
    <property type="molecule type" value="Genomic_DNA"/>
</dbReference>
<evidence type="ECO:0000259" key="10">
    <source>
        <dbReference type="PROSITE" id="PS50126"/>
    </source>
</evidence>
<dbReference type="AlphaFoldDB" id="A0A7V3VS14"/>
<dbReference type="SMART" id="SM00322">
    <property type="entry name" value="KH"/>
    <property type="match status" value="1"/>
</dbReference>
<dbReference type="InterPro" id="IPR001247">
    <property type="entry name" value="ExoRNase_PH_dom1"/>
</dbReference>
<dbReference type="Gene3D" id="2.40.50.140">
    <property type="entry name" value="Nucleic acid-binding proteins"/>
    <property type="match status" value="1"/>
</dbReference>
<dbReference type="SUPFAM" id="SSF55666">
    <property type="entry name" value="Ribonuclease PH domain 2-like"/>
    <property type="match status" value="2"/>
</dbReference>
<dbReference type="FunFam" id="3.30.1370.10:FF:000001">
    <property type="entry name" value="Polyribonucleotide nucleotidyltransferase"/>
    <property type="match status" value="1"/>
</dbReference>
<dbReference type="PANTHER" id="PTHR11252:SF0">
    <property type="entry name" value="POLYRIBONUCLEOTIDE NUCLEOTIDYLTRANSFERASE 1, MITOCHONDRIAL"/>
    <property type="match status" value="1"/>
</dbReference>
<dbReference type="NCBIfam" id="TIGR03591">
    <property type="entry name" value="polynuc_phos"/>
    <property type="match status" value="1"/>
</dbReference>
<evidence type="ECO:0000256" key="4">
    <source>
        <dbReference type="ARBA" id="ARBA00022695"/>
    </source>
</evidence>
<dbReference type="Pfam" id="PF01138">
    <property type="entry name" value="RNase_PH"/>
    <property type="match status" value="2"/>
</dbReference>
<dbReference type="FunFam" id="3.30.230.70:FF:000002">
    <property type="entry name" value="Polyribonucleotide nucleotidyltransferase"/>
    <property type="match status" value="1"/>
</dbReference>
<feature type="binding site" evidence="8">
    <location>
        <position position="497"/>
    </location>
    <ligand>
        <name>Mg(2+)</name>
        <dbReference type="ChEBI" id="CHEBI:18420"/>
    </ligand>
</feature>
<name>A0A7V3VS14_9BACT</name>
<keyword evidence="3 8" id="KW-0808">Transferase</keyword>
<dbReference type="InterPro" id="IPR012340">
    <property type="entry name" value="NA-bd_OB-fold"/>
</dbReference>
<dbReference type="InterPro" id="IPR012162">
    <property type="entry name" value="PNPase"/>
</dbReference>
<dbReference type="GO" id="GO:0000287">
    <property type="term" value="F:magnesium ion binding"/>
    <property type="evidence" value="ECO:0007669"/>
    <property type="project" value="UniProtKB-UniRule"/>
</dbReference>
<keyword evidence="2 8" id="KW-0963">Cytoplasm</keyword>
<dbReference type="PIRSF" id="PIRSF005499">
    <property type="entry name" value="PNPase"/>
    <property type="match status" value="1"/>
</dbReference>
<dbReference type="SMART" id="SM00316">
    <property type="entry name" value="S1"/>
    <property type="match status" value="1"/>
</dbReference>
<comment type="catalytic activity">
    <reaction evidence="8">
        <text>RNA(n+1) + phosphate = RNA(n) + a ribonucleoside 5'-diphosphate</text>
        <dbReference type="Rhea" id="RHEA:22096"/>
        <dbReference type="Rhea" id="RHEA-COMP:14527"/>
        <dbReference type="Rhea" id="RHEA-COMP:17342"/>
        <dbReference type="ChEBI" id="CHEBI:43474"/>
        <dbReference type="ChEBI" id="CHEBI:57930"/>
        <dbReference type="ChEBI" id="CHEBI:140395"/>
        <dbReference type="EC" id="2.7.7.8"/>
    </reaction>
</comment>
<dbReference type="Gene3D" id="3.30.230.70">
    <property type="entry name" value="GHMP Kinase, N-terminal domain"/>
    <property type="match status" value="2"/>
</dbReference>
<keyword evidence="7 8" id="KW-0694">RNA-binding</keyword>
<dbReference type="InterPro" id="IPR015847">
    <property type="entry name" value="ExoRNase_PH_dom2"/>
</dbReference>
<dbReference type="InterPro" id="IPR027408">
    <property type="entry name" value="PNPase/RNase_PH_dom_sf"/>
</dbReference>
<protein>
    <recommendedName>
        <fullName evidence="8">Polyribonucleotide nucleotidyltransferase</fullName>
        <ecNumber evidence="8">2.7.7.8</ecNumber>
    </recommendedName>
    <alternativeName>
        <fullName evidence="8">Polynucleotide phosphorylase</fullName>
        <shortName evidence="8">PNPase</shortName>
    </alternativeName>
</protein>
<dbReference type="CDD" id="cd11364">
    <property type="entry name" value="RNase_PH_PNPase_2"/>
    <property type="match status" value="1"/>
</dbReference>
<dbReference type="InterPro" id="IPR036345">
    <property type="entry name" value="ExoRNase_PH_dom2_sf"/>
</dbReference>
<dbReference type="InterPro" id="IPR003029">
    <property type="entry name" value="S1_domain"/>
</dbReference>
<feature type="binding site" evidence="8">
    <location>
        <position position="491"/>
    </location>
    <ligand>
        <name>Mg(2+)</name>
        <dbReference type="ChEBI" id="CHEBI:18420"/>
    </ligand>
</feature>
<evidence type="ECO:0000256" key="9">
    <source>
        <dbReference type="SAM" id="MobiDB-lite"/>
    </source>
</evidence>
<dbReference type="EC" id="2.7.7.8" evidence="8"/>
<dbReference type="InterPro" id="IPR004088">
    <property type="entry name" value="KH_dom_type_1"/>
</dbReference>
<dbReference type="SUPFAM" id="SSF50249">
    <property type="entry name" value="Nucleic acid-binding proteins"/>
    <property type="match status" value="1"/>
</dbReference>
<dbReference type="Gene3D" id="3.30.1370.10">
    <property type="entry name" value="K Homology domain, type 1"/>
    <property type="match status" value="1"/>
</dbReference>
<feature type="domain" description="S1 motif" evidence="10">
    <location>
        <begin position="627"/>
        <end position="694"/>
    </location>
</feature>
<comment type="similarity">
    <text evidence="1 8">Belongs to the polyribonucleotide nucleotidyltransferase family.</text>
</comment>
<feature type="compositionally biased region" description="Basic and acidic residues" evidence="9">
    <location>
        <begin position="704"/>
        <end position="732"/>
    </location>
</feature>
<comment type="cofactor">
    <cofactor evidence="8">
        <name>Mg(2+)</name>
        <dbReference type="ChEBI" id="CHEBI:18420"/>
    </cofactor>
</comment>
<evidence type="ECO:0000256" key="2">
    <source>
        <dbReference type="ARBA" id="ARBA00022490"/>
    </source>
</evidence>
<dbReference type="PROSITE" id="PS50084">
    <property type="entry name" value="KH_TYPE_1"/>
    <property type="match status" value="1"/>
</dbReference>
<dbReference type="GO" id="GO:0004654">
    <property type="term" value="F:polyribonucleotide nucleotidyltransferase activity"/>
    <property type="evidence" value="ECO:0007669"/>
    <property type="project" value="UniProtKB-UniRule"/>
</dbReference>
<evidence type="ECO:0000256" key="6">
    <source>
        <dbReference type="ARBA" id="ARBA00022842"/>
    </source>
</evidence>
<keyword evidence="5 8" id="KW-0479">Metal-binding</keyword>
<gene>
    <name evidence="8" type="primary">pnp</name>
    <name evidence="11" type="ORF">ENX73_01000</name>
</gene>
<keyword evidence="4 8" id="KW-0548">Nucleotidyltransferase</keyword>
<keyword evidence="6 8" id="KW-0460">Magnesium</keyword>
<dbReference type="InterPro" id="IPR004087">
    <property type="entry name" value="KH_dom"/>
</dbReference>
<dbReference type="InterPro" id="IPR015848">
    <property type="entry name" value="PNPase_PH_RNA-bd_bac/org-type"/>
</dbReference>
<dbReference type="FunFam" id="3.30.230.70:FF:000001">
    <property type="entry name" value="Polyribonucleotide nucleotidyltransferase"/>
    <property type="match status" value="1"/>
</dbReference>
<evidence type="ECO:0000313" key="11">
    <source>
        <dbReference type="EMBL" id="HGE74689.1"/>
    </source>
</evidence>
<dbReference type="Pfam" id="PF03725">
    <property type="entry name" value="RNase_PH_C"/>
    <property type="match status" value="1"/>
</dbReference>
<dbReference type="PANTHER" id="PTHR11252">
    <property type="entry name" value="POLYRIBONUCLEOTIDE NUCLEOTIDYLTRANSFERASE"/>
    <property type="match status" value="1"/>
</dbReference>
<organism evidence="11">
    <name type="scientific">Mesoaciditoga lauensis</name>
    <dbReference type="NCBI Taxonomy" id="1495039"/>
    <lineage>
        <taxon>Bacteria</taxon>
        <taxon>Thermotogati</taxon>
        <taxon>Thermotogota</taxon>
        <taxon>Thermotogae</taxon>
        <taxon>Mesoaciditogales</taxon>
        <taxon>Mesoaciditogaceae</taxon>
        <taxon>Mesoaciditoga</taxon>
    </lineage>
</organism>